<dbReference type="EMBL" id="JASCZI010060425">
    <property type="protein sequence ID" value="MED6130918.1"/>
    <property type="molecule type" value="Genomic_DNA"/>
</dbReference>
<comment type="caution">
    <text evidence="1">The sequence shown here is derived from an EMBL/GenBank/DDBJ whole genome shotgun (WGS) entry which is preliminary data.</text>
</comment>
<proteinExistence type="predicted"/>
<accession>A0ABU6S4C5</accession>
<dbReference type="Proteomes" id="UP001341840">
    <property type="component" value="Unassembled WGS sequence"/>
</dbReference>
<evidence type="ECO:0008006" key="3">
    <source>
        <dbReference type="Google" id="ProtNLM"/>
    </source>
</evidence>
<protein>
    <recommendedName>
        <fullName evidence="3">Chromo domain-containing protein</fullName>
    </recommendedName>
</protein>
<gene>
    <name evidence="1" type="ORF">PIB30_005207</name>
</gene>
<evidence type="ECO:0000313" key="1">
    <source>
        <dbReference type="EMBL" id="MED6130918.1"/>
    </source>
</evidence>
<reference evidence="1 2" key="1">
    <citation type="journal article" date="2023" name="Plants (Basel)">
        <title>Bridging the Gap: Combining Genomics and Transcriptomics Approaches to Understand Stylosanthes scabra, an Orphan Legume from the Brazilian Caatinga.</title>
        <authorList>
            <person name="Ferreira-Neto J.R.C."/>
            <person name="da Silva M.D."/>
            <person name="Binneck E."/>
            <person name="de Melo N.F."/>
            <person name="da Silva R.H."/>
            <person name="de Melo A.L.T.M."/>
            <person name="Pandolfi V."/>
            <person name="Bustamante F.O."/>
            <person name="Brasileiro-Vidal A.C."/>
            <person name="Benko-Iseppon A.M."/>
        </authorList>
    </citation>
    <scope>NUCLEOTIDE SEQUENCE [LARGE SCALE GENOMIC DNA]</scope>
    <source>
        <tissue evidence="1">Leaves</tissue>
    </source>
</reference>
<name>A0ABU6S4C5_9FABA</name>
<organism evidence="1 2">
    <name type="scientific">Stylosanthes scabra</name>
    <dbReference type="NCBI Taxonomy" id="79078"/>
    <lineage>
        <taxon>Eukaryota</taxon>
        <taxon>Viridiplantae</taxon>
        <taxon>Streptophyta</taxon>
        <taxon>Embryophyta</taxon>
        <taxon>Tracheophyta</taxon>
        <taxon>Spermatophyta</taxon>
        <taxon>Magnoliopsida</taxon>
        <taxon>eudicotyledons</taxon>
        <taxon>Gunneridae</taxon>
        <taxon>Pentapetalae</taxon>
        <taxon>rosids</taxon>
        <taxon>fabids</taxon>
        <taxon>Fabales</taxon>
        <taxon>Fabaceae</taxon>
        <taxon>Papilionoideae</taxon>
        <taxon>50 kb inversion clade</taxon>
        <taxon>dalbergioids sensu lato</taxon>
        <taxon>Dalbergieae</taxon>
        <taxon>Pterocarpus clade</taxon>
        <taxon>Stylosanthes</taxon>
    </lineage>
</organism>
<sequence length="197" mass="22780">MITVVNPCRRDLTLFASRGVRIAYGFNPFPPSDPGWDLQLRLFAHFTPQPRHYGTLPTNCGNHKSMKINRQHNKVGPVLEPYQILGTRSIMRGDHVVSQYHVQWGHDGLIDDSWEDDAHFLKMFPEFNLEDKVAVDERNNDIDTYRANRMHEEVNVASQNEEAVTNKGHVAANPHFQGLRRSKRERINNQRLKELGD</sequence>
<keyword evidence="2" id="KW-1185">Reference proteome</keyword>
<evidence type="ECO:0000313" key="2">
    <source>
        <dbReference type="Proteomes" id="UP001341840"/>
    </source>
</evidence>